<reference evidence="2 3" key="1">
    <citation type="journal article" date="2019" name="Environ. Microbiol.">
        <title>At the nexus of three kingdoms: the genome of the mycorrhizal fungus Gigaspora margarita provides insights into plant, endobacterial and fungal interactions.</title>
        <authorList>
            <person name="Venice F."/>
            <person name="Ghignone S."/>
            <person name="Salvioli di Fossalunga A."/>
            <person name="Amselem J."/>
            <person name="Novero M."/>
            <person name="Xianan X."/>
            <person name="Sedzielewska Toro K."/>
            <person name="Morin E."/>
            <person name="Lipzen A."/>
            <person name="Grigoriev I.V."/>
            <person name="Henrissat B."/>
            <person name="Martin F.M."/>
            <person name="Bonfante P."/>
        </authorList>
    </citation>
    <scope>NUCLEOTIDE SEQUENCE [LARGE SCALE GENOMIC DNA]</scope>
    <source>
        <strain evidence="2 3">BEG34</strain>
    </source>
</reference>
<feature type="compositionally biased region" description="Basic and acidic residues" evidence="1">
    <location>
        <begin position="1"/>
        <end position="10"/>
    </location>
</feature>
<keyword evidence="3" id="KW-1185">Reference proteome</keyword>
<dbReference type="EMBL" id="WTPW01000985">
    <property type="protein sequence ID" value="KAF0464787.1"/>
    <property type="molecule type" value="Genomic_DNA"/>
</dbReference>
<sequence length="776" mass="88196">MYRAHWERKLAKNKNGDPPNDDEHLPLIEKIYRLPRTQIFNPHQNASQIYPHPLPKKRSTSGDPRPFNSFMILTLVVRNVAESLGVDLEDGRTAIRICQLIRWGASKDEWKIFLNLQKEFRKIHQRLYPSYDYCKKSPVSNNDYRKKSPVSNNEFIKINSFDYCKKGNVPKVTFGGQAHNPIPDTSLIGDDNKSKIYSFDYCEKVPKVMLISDTSSCVEFTKANIFISDDENIWSDTDIAISEFISVHAKIYQGTTATSQVEIDKLFSLLNEKKIEIDEILNSQPVYAIGPDFKQSHTVPCISCWSTKDLDISIMDQISVLFGNEFEVLNHVMEHVEEDMNDSISDLLTKSYYIGNPFNETPFSSLDEINAYENESLLNEFNILSQSQNDLLNGNCSDNEANKNGSGEENDTSEGNRNVRVNLNGNRVKYDGNGGNNENYGNGKNGDNGWQGNGGMDNDGGYDDGSNGSDNGIPSIQIGSVAYAKIGDKFQSFTINTILGANINTNTRVSRDILEFKIDLFHCGVGQMLNEICQSLHNFVGYYLDSVVIEVSPIPFKEDVFGIITEAKAYSPQNNQKNVEILLGCEKNAGINMTLGTQNTGIAANYNVTNSHSTRAETDKWSMKIATCPTKGVKWSYHYSINDFDKPFFCREWSNKHTHLGYWYTTNKMKGFRVNIMQILCSKFKPPRFHLGRKPEILKQCPKITHLLEISFNNINDFNENFTKLTETLYTDHDDIVINLEKNKSYPKKIINKEVSLQQDDLMVIERTFQTSMDID</sequence>
<dbReference type="OrthoDB" id="2447036at2759"/>
<evidence type="ECO:0000313" key="2">
    <source>
        <dbReference type="EMBL" id="KAF0464787.1"/>
    </source>
</evidence>
<feature type="compositionally biased region" description="Low complexity" evidence="1">
    <location>
        <begin position="415"/>
        <end position="427"/>
    </location>
</feature>
<name>A0A8H4AAJ7_GIGMA</name>
<evidence type="ECO:0000313" key="3">
    <source>
        <dbReference type="Proteomes" id="UP000439903"/>
    </source>
</evidence>
<gene>
    <name evidence="2" type="ORF">F8M41_026426</name>
</gene>
<dbReference type="Proteomes" id="UP000439903">
    <property type="component" value="Unassembled WGS sequence"/>
</dbReference>
<evidence type="ECO:0000256" key="1">
    <source>
        <dbReference type="SAM" id="MobiDB-lite"/>
    </source>
</evidence>
<organism evidence="2 3">
    <name type="scientific">Gigaspora margarita</name>
    <dbReference type="NCBI Taxonomy" id="4874"/>
    <lineage>
        <taxon>Eukaryota</taxon>
        <taxon>Fungi</taxon>
        <taxon>Fungi incertae sedis</taxon>
        <taxon>Mucoromycota</taxon>
        <taxon>Glomeromycotina</taxon>
        <taxon>Glomeromycetes</taxon>
        <taxon>Diversisporales</taxon>
        <taxon>Gigasporaceae</taxon>
        <taxon>Gigaspora</taxon>
    </lineage>
</organism>
<comment type="caution">
    <text evidence="2">The sequence shown here is derived from an EMBL/GenBank/DDBJ whole genome shotgun (WGS) entry which is preliminary data.</text>
</comment>
<protein>
    <submittedName>
        <fullName evidence="2">Sel1 repeat-containing protein: PROVISIONAL</fullName>
    </submittedName>
</protein>
<feature type="compositionally biased region" description="Polar residues" evidence="1">
    <location>
        <begin position="392"/>
        <end position="407"/>
    </location>
</feature>
<accession>A0A8H4AAJ7</accession>
<dbReference type="AlphaFoldDB" id="A0A8H4AAJ7"/>
<proteinExistence type="predicted"/>
<feature type="region of interest" description="Disordered" evidence="1">
    <location>
        <begin position="392"/>
        <end position="470"/>
    </location>
</feature>
<feature type="compositionally biased region" description="Gly residues" evidence="1">
    <location>
        <begin position="443"/>
        <end position="458"/>
    </location>
</feature>
<feature type="region of interest" description="Disordered" evidence="1">
    <location>
        <begin position="1"/>
        <end position="23"/>
    </location>
</feature>